<accession>A0A927Q3E8</accession>
<dbReference type="Proteomes" id="UP000616839">
    <property type="component" value="Unassembled WGS sequence"/>
</dbReference>
<feature type="chain" id="PRO_5039359275" evidence="2">
    <location>
        <begin position="20"/>
        <end position="208"/>
    </location>
</feature>
<evidence type="ECO:0000313" key="4">
    <source>
        <dbReference type="Proteomes" id="UP000616839"/>
    </source>
</evidence>
<organism evidence="3 4">
    <name type="scientific">Nocardioides donggukensis</name>
    <dbReference type="NCBI Taxonomy" id="2774019"/>
    <lineage>
        <taxon>Bacteria</taxon>
        <taxon>Bacillati</taxon>
        <taxon>Actinomycetota</taxon>
        <taxon>Actinomycetes</taxon>
        <taxon>Propionibacteriales</taxon>
        <taxon>Nocardioidaceae</taxon>
        <taxon>Nocardioides</taxon>
    </lineage>
</organism>
<feature type="signal peptide" evidence="2">
    <location>
        <begin position="1"/>
        <end position="19"/>
    </location>
</feature>
<evidence type="ECO:0000256" key="2">
    <source>
        <dbReference type="SAM" id="SignalP"/>
    </source>
</evidence>
<keyword evidence="4" id="KW-1185">Reference proteome</keyword>
<evidence type="ECO:0000313" key="3">
    <source>
        <dbReference type="EMBL" id="MBD8870526.1"/>
    </source>
</evidence>
<sequence length="208" mass="21342">MKSHLLVLACLLLAGCGGAGDVQATDPGAEPSAQPGAEAMPTDIPPADGTVATRALGTVLDTGSPELCLGAVAESWPPQCRGIPLRDWDWSSLDGVFERSGDTRWGEFFVAGTFDGTAMTVRQAVPAALHSPVSEPPGPEPDPGDASAGELESMAEELGDLPGVLTVVPTDGRLDVSVVHDDGTLQAWADRTYGPGQVVLESAFVPVG</sequence>
<dbReference type="EMBL" id="JACYXZ010000003">
    <property type="protein sequence ID" value="MBD8870526.1"/>
    <property type="molecule type" value="Genomic_DNA"/>
</dbReference>
<protein>
    <submittedName>
        <fullName evidence="3">Uncharacterized protein</fullName>
    </submittedName>
</protein>
<keyword evidence="2" id="KW-0732">Signal</keyword>
<evidence type="ECO:0000256" key="1">
    <source>
        <dbReference type="SAM" id="MobiDB-lite"/>
    </source>
</evidence>
<dbReference type="PROSITE" id="PS51257">
    <property type="entry name" value="PROKAR_LIPOPROTEIN"/>
    <property type="match status" value="1"/>
</dbReference>
<feature type="region of interest" description="Disordered" evidence="1">
    <location>
        <begin position="130"/>
        <end position="149"/>
    </location>
</feature>
<reference evidence="3" key="1">
    <citation type="submission" date="2020-09" db="EMBL/GenBank/DDBJ databases">
        <title>Nocardioides sp. strain MJB4 16S ribosomal RNA gene Genome sequencing and assembly.</title>
        <authorList>
            <person name="Kim I."/>
        </authorList>
    </citation>
    <scope>NUCLEOTIDE SEQUENCE</scope>
    <source>
        <strain evidence="3">MJB4</strain>
    </source>
</reference>
<comment type="caution">
    <text evidence="3">The sequence shown here is derived from an EMBL/GenBank/DDBJ whole genome shotgun (WGS) entry which is preliminary data.</text>
</comment>
<proteinExistence type="predicted"/>
<dbReference type="AlphaFoldDB" id="A0A927Q3E8"/>
<name>A0A927Q3E8_9ACTN</name>
<gene>
    <name evidence="3" type="ORF">IE331_12900</name>
</gene>
<dbReference type="RefSeq" id="WP_192143813.1">
    <property type="nucleotide sequence ID" value="NZ_JACYXZ010000003.1"/>
</dbReference>